<protein>
    <submittedName>
        <fullName evidence="1 2">Uncharacterized protein</fullName>
    </submittedName>
</protein>
<accession>A0A072UJ95</accession>
<name>A0A072UJ95_MEDTR</name>
<keyword evidence="3" id="KW-1185">Reference proteome</keyword>
<sequence>MKITKYCTSFRENNCYDIHQSIKVVSLSVTITLGISLFDLKSLSNICKAQVKLSSFSVVINSKPTEYVISGEVTPTISNNDIMYKLVFYEESMIKTVEKLLNNLTDSG</sequence>
<reference evidence="2" key="3">
    <citation type="submission" date="2015-04" db="UniProtKB">
        <authorList>
            <consortium name="EnsemblPlants"/>
        </authorList>
    </citation>
    <scope>IDENTIFICATION</scope>
    <source>
        <strain evidence="2">cv. Jemalong A17</strain>
    </source>
</reference>
<evidence type="ECO:0000313" key="2">
    <source>
        <dbReference type="EnsemblPlants" id="KEH29496"/>
    </source>
</evidence>
<dbReference type="EMBL" id="CM001220">
    <property type="protein sequence ID" value="KEH29496.1"/>
    <property type="molecule type" value="Genomic_DNA"/>
</dbReference>
<gene>
    <name evidence="1" type="ordered locus">MTR_4g037710</name>
</gene>
<dbReference type="HOGENOM" id="CLU_2200857_0_0_1"/>
<evidence type="ECO:0000313" key="1">
    <source>
        <dbReference type="EMBL" id="KEH29496.1"/>
    </source>
</evidence>
<evidence type="ECO:0000313" key="3">
    <source>
        <dbReference type="Proteomes" id="UP000002051"/>
    </source>
</evidence>
<organism evidence="1 3">
    <name type="scientific">Medicago truncatula</name>
    <name type="common">Barrel medic</name>
    <name type="synonym">Medicago tribuloides</name>
    <dbReference type="NCBI Taxonomy" id="3880"/>
    <lineage>
        <taxon>Eukaryota</taxon>
        <taxon>Viridiplantae</taxon>
        <taxon>Streptophyta</taxon>
        <taxon>Embryophyta</taxon>
        <taxon>Tracheophyta</taxon>
        <taxon>Spermatophyta</taxon>
        <taxon>Magnoliopsida</taxon>
        <taxon>eudicotyledons</taxon>
        <taxon>Gunneridae</taxon>
        <taxon>Pentapetalae</taxon>
        <taxon>rosids</taxon>
        <taxon>fabids</taxon>
        <taxon>Fabales</taxon>
        <taxon>Fabaceae</taxon>
        <taxon>Papilionoideae</taxon>
        <taxon>50 kb inversion clade</taxon>
        <taxon>NPAAA clade</taxon>
        <taxon>Hologalegina</taxon>
        <taxon>IRL clade</taxon>
        <taxon>Trifolieae</taxon>
        <taxon>Medicago</taxon>
    </lineage>
</organism>
<dbReference type="EnsemblPlants" id="KEH29496">
    <property type="protein sequence ID" value="KEH29496"/>
    <property type="gene ID" value="MTR_4g037710"/>
</dbReference>
<dbReference type="AlphaFoldDB" id="A0A072UJ95"/>
<reference evidence="1 3" key="1">
    <citation type="journal article" date="2011" name="Nature">
        <title>The Medicago genome provides insight into the evolution of rhizobial symbioses.</title>
        <authorList>
            <person name="Young N.D."/>
            <person name="Debelle F."/>
            <person name="Oldroyd G.E."/>
            <person name="Geurts R."/>
            <person name="Cannon S.B."/>
            <person name="Udvardi M.K."/>
            <person name="Benedito V.A."/>
            <person name="Mayer K.F."/>
            <person name="Gouzy J."/>
            <person name="Schoof H."/>
            <person name="Van de Peer Y."/>
            <person name="Proost S."/>
            <person name="Cook D.R."/>
            <person name="Meyers B.C."/>
            <person name="Spannagl M."/>
            <person name="Cheung F."/>
            <person name="De Mita S."/>
            <person name="Krishnakumar V."/>
            <person name="Gundlach H."/>
            <person name="Zhou S."/>
            <person name="Mudge J."/>
            <person name="Bharti A.K."/>
            <person name="Murray J.D."/>
            <person name="Naoumkina M.A."/>
            <person name="Rosen B."/>
            <person name="Silverstein K.A."/>
            <person name="Tang H."/>
            <person name="Rombauts S."/>
            <person name="Zhao P.X."/>
            <person name="Zhou P."/>
            <person name="Barbe V."/>
            <person name="Bardou P."/>
            <person name="Bechner M."/>
            <person name="Bellec A."/>
            <person name="Berger A."/>
            <person name="Berges H."/>
            <person name="Bidwell S."/>
            <person name="Bisseling T."/>
            <person name="Choisne N."/>
            <person name="Couloux A."/>
            <person name="Denny R."/>
            <person name="Deshpande S."/>
            <person name="Dai X."/>
            <person name="Doyle J.J."/>
            <person name="Dudez A.M."/>
            <person name="Farmer A.D."/>
            <person name="Fouteau S."/>
            <person name="Franken C."/>
            <person name="Gibelin C."/>
            <person name="Gish J."/>
            <person name="Goldstein S."/>
            <person name="Gonzalez A.J."/>
            <person name="Green P.J."/>
            <person name="Hallab A."/>
            <person name="Hartog M."/>
            <person name="Hua A."/>
            <person name="Humphray S.J."/>
            <person name="Jeong D.H."/>
            <person name="Jing Y."/>
            <person name="Jocker A."/>
            <person name="Kenton S.M."/>
            <person name="Kim D.J."/>
            <person name="Klee K."/>
            <person name="Lai H."/>
            <person name="Lang C."/>
            <person name="Lin S."/>
            <person name="Macmil S.L."/>
            <person name="Magdelenat G."/>
            <person name="Matthews L."/>
            <person name="McCorrison J."/>
            <person name="Monaghan E.L."/>
            <person name="Mun J.H."/>
            <person name="Najar F.Z."/>
            <person name="Nicholson C."/>
            <person name="Noirot C."/>
            <person name="O'Bleness M."/>
            <person name="Paule C.R."/>
            <person name="Poulain J."/>
            <person name="Prion F."/>
            <person name="Qin B."/>
            <person name="Qu C."/>
            <person name="Retzel E.F."/>
            <person name="Riddle C."/>
            <person name="Sallet E."/>
            <person name="Samain S."/>
            <person name="Samson N."/>
            <person name="Sanders I."/>
            <person name="Saurat O."/>
            <person name="Scarpelli C."/>
            <person name="Schiex T."/>
            <person name="Segurens B."/>
            <person name="Severin A.J."/>
            <person name="Sherrier D.J."/>
            <person name="Shi R."/>
            <person name="Sims S."/>
            <person name="Singer S.R."/>
            <person name="Sinharoy S."/>
            <person name="Sterck L."/>
            <person name="Viollet A."/>
            <person name="Wang B.B."/>
            <person name="Wang K."/>
            <person name="Wang M."/>
            <person name="Wang X."/>
            <person name="Warfsmann J."/>
            <person name="Weissenbach J."/>
            <person name="White D.D."/>
            <person name="White J.D."/>
            <person name="Wiley G.B."/>
            <person name="Wincker P."/>
            <person name="Xing Y."/>
            <person name="Yang L."/>
            <person name="Yao Z."/>
            <person name="Ying F."/>
            <person name="Zhai J."/>
            <person name="Zhou L."/>
            <person name="Zuber A."/>
            <person name="Denarie J."/>
            <person name="Dixon R.A."/>
            <person name="May G.D."/>
            <person name="Schwartz D.C."/>
            <person name="Rogers J."/>
            <person name="Quetier F."/>
            <person name="Town C.D."/>
            <person name="Roe B.A."/>
        </authorList>
    </citation>
    <scope>NUCLEOTIDE SEQUENCE [LARGE SCALE GENOMIC DNA]</scope>
    <source>
        <strain evidence="1">A17</strain>
        <strain evidence="2 3">cv. Jemalong A17</strain>
    </source>
</reference>
<reference evidence="1 3" key="2">
    <citation type="journal article" date="2014" name="BMC Genomics">
        <title>An improved genome release (version Mt4.0) for the model legume Medicago truncatula.</title>
        <authorList>
            <person name="Tang H."/>
            <person name="Krishnakumar V."/>
            <person name="Bidwell S."/>
            <person name="Rosen B."/>
            <person name="Chan A."/>
            <person name="Zhou S."/>
            <person name="Gentzbittel L."/>
            <person name="Childs K.L."/>
            <person name="Yandell M."/>
            <person name="Gundlach H."/>
            <person name="Mayer K.F."/>
            <person name="Schwartz D.C."/>
            <person name="Town C.D."/>
        </authorList>
    </citation>
    <scope>GENOME REANNOTATION</scope>
    <source>
        <strain evidence="1">A17</strain>
        <strain evidence="2 3">cv. Jemalong A17</strain>
    </source>
</reference>
<dbReference type="Proteomes" id="UP000002051">
    <property type="component" value="Chromosome 4"/>
</dbReference>
<proteinExistence type="predicted"/>